<dbReference type="SMART" id="SM00342">
    <property type="entry name" value="HTH_ARAC"/>
    <property type="match status" value="1"/>
</dbReference>
<keyword evidence="2" id="KW-0238">DNA-binding</keyword>
<name>A0ABT2UDV6_9BACL</name>
<dbReference type="PROSITE" id="PS00041">
    <property type="entry name" value="HTH_ARAC_FAMILY_1"/>
    <property type="match status" value="1"/>
</dbReference>
<proteinExistence type="predicted"/>
<keyword evidence="4" id="KW-1133">Transmembrane helix</keyword>
<feature type="domain" description="HTH araC/xylS-type" evidence="5">
    <location>
        <begin position="651"/>
        <end position="749"/>
    </location>
</feature>
<comment type="caution">
    <text evidence="6">The sequence shown here is derived from an EMBL/GenBank/DDBJ whole genome shotgun (WGS) entry which is preliminary data.</text>
</comment>
<evidence type="ECO:0000256" key="4">
    <source>
        <dbReference type="SAM" id="Phobius"/>
    </source>
</evidence>
<feature type="transmembrane region" description="Helical" evidence="4">
    <location>
        <begin position="297"/>
        <end position="318"/>
    </location>
</feature>
<dbReference type="PROSITE" id="PS01124">
    <property type="entry name" value="HTH_ARAC_FAMILY_2"/>
    <property type="match status" value="1"/>
</dbReference>
<dbReference type="PANTHER" id="PTHR43280">
    <property type="entry name" value="ARAC-FAMILY TRANSCRIPTIONAL REGULATOR"/>
    <property type="match status" value="1"/>
</dbReference>
<dbReference type="Gene3D" id="1.10.10.60">
    <property type="entry name" value="Homeodomain-like"/>
    <property type="match status" value="2"/>
</dbReference>
<evidence type="ECO:0000313" key="6">
    <source>
        <dbReference type="EMBL" id="MCU6792072.1"/>
    </source>
</evidence>
<feature type="transmembrane region" description="Helical" evidence="4">
    <location>
        <begin position="21"/>
        <end position="40"/>
    </location>
</feature>
<gene>
    <name evidence="6" type="ORF">OB236_08020</name>
</gene>
<keyword evidence="4" id="KW-0812">Transmembrane</keyword>
<reference evidence="6 7" key="1">
    <citation type="submission" date="2022-09" db="EMBL/GenBank/DDBJ databases">
        <authorList>
            <person name="Han X.L."/>
            <person name="Wang Q."/>
            <person name="Lu T."/>
        </authorList>
    </citation>
    <scope>NUCLEOTIDE SEQUENCE [LARGE SCALE GENOMIC DNA]</scope>
    <source>
        <strain evidence="6 7">WQ 127069</strain>
    </source>
</reference>
<dbReference type="Pfam" id="PF12833">
    <property type="entry name" value="HTH_18"/>
    <property type="match status" value="1"/>
</dbReference>
<protein>
    <submittedName>
        <fullName evidence="6">Helix-turn-helix domain-containing protein</fullName>
    </submittedName>
</protein>
<sequence>MLRLKWVSLNRQKLIVKIFSSFLVIIVLFSGFNLLSVHLFSNIVQNEIIQYNRLMLKNTSERYQTHFERIKTLLFDMYMNEATVAFNRQLMKKSEADVEFWTATDPLKVLRTQAYNPMFYLNNLLIYFNSRSLVIEKEGSVHADMMFSQFYVSNDYPLLFWKNQFYRTSNYVLHPEKTFTVTNLNSSVKAQLIPFSFRMPSSNYQVIALLDARLMKEAFYGAEDNRQFMIVQEDGSLLYSSPGELSASDIPTFLDGKEYGLSGDYYFFFEKNEGSPLTYVTAVPYSNIASKVKNASWTLVLIFAVSIIIGLLTSVFFSRKLNQPVKQMVNSILRRDPVKLESAIHEFDLIHQNIRQLLDEKDAVHQELVDKRSLLTSFGYINKLKAITSDINDWKDIAEMDEPFIIVLFQLHFKARSVEDSEMKTDRMAYYIQEYIKVLFSERFPSSQTFQMENNQILSLICGTDVRNELDRALMMLKTILDRDKAYFLVTIAISSAYEQSSQFNEAYREVLDMVQLARPVDESQVIRERSSTPTQLVFTVPQEQELYANLQAGNDLNCITFMNRMLYQLDKRGVSVQQLRQLAEGVIARVVKLLEPYGIDVNGSSYHQQQLALMEECYTLDQFKQFYAELFQTSAAVIRSRKDEQDPTISYVMDYIENRFADDVSLDQLADKLNISVGYLSVYIKEKTGANFSDHINAIRINKAKELLSDNALSVQEISVLIGYRNVTSFIRMFKKMIGIPPGEYRKNKVLEADAESLDHR</sequence>
<evidence type="ECO:0000259" key="5">
    <source>
        <dbReference type="PROSITE" id="PS01124"/>
    </source>
</evidence>
<organism evidence="6 7">
    <name type="scientific">Paenibacillus baimaensis</name>
    <dbReference type="NCBI Taxonomy" id="2982185"/>
    <lineage>
        <taxon>Bacteria</taxon>
        <taxon>Bacillati</taxon>
        <taxon>Bacillota</taxon>
        <taxon>Bacilli</taxon>
        <taxon>Bacillales</taxon>
        <taxon>Paenibacillaceae</taxon>
        <taxon>Paenibacillus</taxon>
    </lineage>
</organism>
<dbReference type="Proteomes" id="UP001652445">
    <property type="component" value="Unassembled WGS sequence"/>
</dbReference>
<evidence type="ECO:0000256" key="3">
    <source>
        <dbReference type="ARBA" id="ARBA00023163"/>
    </source>
</evidence>
<dbReference type="SUPFAM" id="SSF46689">
    <property type="entry name" value="Homeodomain-like"/>
    <property type="match status" value="1"/>
</dbReference>
<dbReference type="InterPro" id="IPR020449">
    <property type="entry name" value="Tscrpt_reg_AraC-type_HTH"/>
</dbReference>
<accession>A0ABT2UDV6</accession>
<keyword evidence="1" id="KW-0805">Transcription regulation</keyword>
<evidence type="ECO:0000256" key="2">
    <source>
        <dbReference type="ARBA" id="ARBA00023125"/>
    </source>
</evidence>
<evidence type="ECO:0000313" key="7">
    <source>
        <dbReference type="Proteomes" id="UP001652445"/>
    </source>
</evidence>
<evidence type="ECO:0000256" key="1">
    <source>
        <dbReference type="ARBA" id="ARBA00023015"/>
    </source>
</evidence>
<dbReference type="PANTHER" id="PTHR43280:SF2">
    <property type="entry name" value="HTH-TYPE TRANSCRIPTIONAL REGULATOR EXSA"/>
    <property type="match status" value="1"/>
</dbReference>
<dbReference type="InterPro" id="IPR018062">
    <property type="entry name" value="HTH_AraC-typ_CS"/>
</dbReference>
<keyword evidence="7" id="KW-1185">Reference proteome</keyword>
<dbReference type="InterPro" id="IPR018060">
    <property type="entry name" value="HTH_AraC"/>
</dbReference>
<dbReference type="PRINTS" id="PR00032">
    <property type="entry name" value="HTHARAC"/>
</dbReference>
<dbReference type="EMBL" id="JAOQIO010000016">
    <property type="protein sequence ID" value="MCU6792072.1"/>
    <property type="molecule type" value="Genomic_DNA"/>
</dbReference>
<dbReference type="RefSeq" id="WP_262683469.1">
    <property type="nucleotide sequence ID" value="NZ_JAOQIO010000016.1"/>
</dbReference>
<keyword evidence="3" id="KW-0804">Transcription</keyword>
<keyword evidence="4" id="KW-0472">Membrane</keyword>
<dbReference type="InterPro" id="IPR009057">
    <property type="entry name" value="Homeodomain-like_sf"/>
</dbReference>